<sequence length="121" mass="13483">MKAPLGTKHGVQRMIGAMGGGDMLLIAARPGQGETRLVLQLLLDQQRSKPPLSDQMRSLQEFARDRGMILGFISQIDRSFDPDRTPVPGIGDLRLPNPVPDRIFSKACFRHGTETRFQRLS</sequence>
<dbReference type="AlphaFoldDB" id="A0A8J3H7R6"/>
<gene>
    <name evidence="1" type="ORF">GCM10010961_32380</name>
</gene>
<dbReference type="EMBL" id="BNAP01000018">
    <property type="protein sequence ID" value="GHG97485.1"/>
    <property type="molecule type" value="Genomic_DNA"/>
</dbReference>
<keyword evidence="2" id="KW-1185">Reference proteome</keyword>
<evidence type="ECO:0000313" key="2">
    <source>
        <dbReference type="Proteomes" id="UP000611500"/>
    </source>
</evidence>
<reference evidence="1" key="1">
    <citation type="journal article" date="2014" name="Int. J. Syst. Evol. Microbiol.">
        <title>Complete genome sequence of Corynebacterium casei LMG S-19264T (=DSM 44701T), isolated from a smear-ripened cheese.</title>
        <authorList>
            <consortium name="US DOE Joint Genome Institute (JGI-PGF)"/>
            <person name="Walter F."/>
            <person name="Albersmeier A."/>
            <person name="Kalinowski J."/>
            <person name="Ruckert C."/>
        </authorList>
    </citation>
    <scope>NUCLEOTIDE SEQUENCE</scope>
    <source>
        <strain evidence="1">CGMCC 1.7081</strain>
    </source>
</reference>
<accession>A0A8J3H7R6</accession>
<protein>
    <recommendedName>
        <fullName evidence="3">DnaB-like helicase C terminal domain-containing protein</fullName>
    </recommendedName>
</protein>
<evidence type="ECO:0000313" key="1">
    <source>
        <dbReference type="EMBL" id="GHG97485.1"/>
    </source>
</evidence>
<organism evidence="1 2">
    <name type="scientific">Pseudodonghicola xiamenensis</name>
    <dbReference type="NCBI Taxonomy" id="337702"/>
    <lineage>
        <taxon>Bacteria</taxon>
        <taxon>Pseudomonadati</taxon>
        <taxon>Pseudomonadota</taxon>
        <taxon>Alphaproteobacteria</taxon>
        <taxon>Rhodobacterales</taxon>
        <taxon>Paracoccaceae</taxon>
        <taxon>Pseudodonghicola</taxon>
    </lineage>
</organism>
<evidence type="ECO:0008006" key="3">
    <source>
        <dbReference type="Google" id="ProtNLM"/>
    </source>
</evidence>
<comment type="caution">
    <text evidence="1">The sequence shown here is derived from an EMBL/GenBank/DDBJ whole genome shotgun (WGS) entry which is preliminary data.</text>
</comment>
<name>A0A8J3H7R6_9RHOB</name>
<dbReference type="Proteomes" id="UP000611500">
    <property type="component" value="Unassembled WGS sequence"/>
</dbReference>
<reference evidence="1" key="2">
    <citation type="submission" date="2020-09" db="EMBL/GenBank/DDBJ databases">
        <authorList>
            <person name="Sun Q."/>
            <person name="Zhou Y."/>
        </authorList>
    </citation>
    <scope>NUCLEOTIDE SEQUENCE</scope>
    <source>
        <strain evidence="1">CGMCC 1.7081</strain>
    </source>
</reference>
<proteinExistence type="predicted"/>